<keyword evidence="5 10" id="KW-0269">Exonuclease</keyword>
<dbReference type="NCBIfam" id="TIGR00644">
    <property type="entry name" value="recJ"/>
    <property type="match status" value="1"/>
</dbReference>
<evidence type="ECO:0000256" key="5">
    <source>
        <dbReference type="ARBA" id="ARBA00022839"/>
    </source>
</evidence>
<keyword evidence="3" id="KW-0540">Nuclease</keyword>
<comment type="similarity">
    <text evidence="1">Belongs to the RecJ family.</text>
</comment>
<evidence type="ECO:0000256" key="6">
    <source>
        <dbReference type="SAM" id="Coils"/>
    </source>
</evidence>
<comment type="caution">
    <text evidence="10">The sequence shown here is derived from an EMBL/GenBank/DDBJ whole genome shotgun (WGS) entry which is preliminary data.</text>
</comment>
<dbReference type="Gene3D" id="3.90.1640.30">
    <property type="match status" value="1"/>
</dbReference>
<keyword evidence="6" id="KW-0175">Coiled coil</keyword>
<feature type="domain" description="RecJ OB" evidence="9">
    <location>
        <begin position="469"/>
        <end position="572"/>
    </location>
</feature>
<dbReference type="EMBL" id="QPJY01000006">
    <property type="protein sequence ID" value="RCX29801.1"/>
    <property type="molecule type" value="Genomic_DNA"/>
</dbReference>
<evidence type="ECO:0000256" key="2">
    <source>
        <dbReference type="ARBA" id="ARBA00019841"/>
    </source>
</evidence>
<proteinExistence type="inferred from homology"/>
<name>A0A369C8C7_9GAMM</name>
<reference evidence="10 11" key="1">
    <citation type="submission" date="2018-07" db="EMBL/GenBank/DDBJ databases">
        <title>Genomic Encyclopedia of Type Strains, Phase IV (KMG-IV): sequencing the most valuable type-strain genomes for metagenomic binning, comparative biology and taxonomic classification.</title>
        <authorList>
            <person name="Goeker M."/>
        </authorList>
    </citation>
    <scope>NUCLEOTIDE SEQUENCE [LARGE SCALE GENOMIC DNA]</scope>
    <source>
        <strain evidence="10 11">DSM 26407</strain>
    </source>
</reference>
<dbReference type="GO" id="GO:0006310">
    <property type="term" value="P:DNA recombination"/>
    <property type="evidence" value="ECO:0007669"/>
    <property type="project" value="InterPro"/>
</dbReference>
<dbReference type="InterPro" id="IPR001667">
    <property type="entry name" value="DDH_dom"/>
</dbReference>
<dbReference type="GO" id="GO:0008409">
    <property type="term" value="F:5'-3' exonuclease activity"/>
    <property type="evidence" value="ECO:0007669"/>
    <property type="project" value="InterPro"/>
</dbReference>
<dbReference type="Proteomes" id="UP000252707">
    <property type="component" value="Unassembled WGS sequence"/>
</dbReference>
<dbReference type="InterPro" id="IPR041122">
    <property type="entry name" value="RecJ_OB"/>
</dbReference>
<dbReference type="Pfam" id="PF02272">
    <property type="entry name" value="DHHA1"/>
    <property type="match status" value="1"/>
</dbReference>
<evidence type="ECO:0000259" key="8">
    <source>
        <dbReference type="Pfam" id="PF02272"/>
    </source>
</evidence>
<dbReference type="InterPro" id="IPR038763">
    <property type="entry name" value="DHH_sf"/>
</dbReference>
<dbReference type="AlphaFoldDB" id="A0A369C8C7"/>
<dbReference type="FunFam" id="3.90.1640.30:FF:000001">
    <property type="entry name" value="Single-stranded-DNA-specific exonuclease RecJ"/>
    <property type="match status" value="1"/>
</dbReference>
<dbReference type="OrthoDB" id="9809852at2"/>
<dbReference type="InterPro" id="IPR003156">
    <property type="entry name" value="DHHA1_dom"/>
</dbReference>
<dbReference type="GO" id="GO:0003676">
    <property type="term" value="F:nucleic acid binding"/>
    <property type="evidence" value="ECO:0007669"/>
    <property type="project" value="InterPro"/>
</dbReference>
<dbReference type="GO" id="GO:0006281">
    <property type="term" value="P:DNA repair"/>
    <property type="evidence" value="ECO:0007669"/>
    <property type="project" value="InterPro"/>
</dbReference>
<evidence type="ECO:0000256" key="4">
    <source>
        <dbReference type="ARBA" id="ARBA00022801"/>
    </source>
</evidence>
<dbReference type="InterPro" id="IPR004610">
    <property type="entry name" value="RecJ"/>
</dbReference>
<feature type="coiled-coil region" evidence="6">
    <location>
        <begin position="314"/>
        <end position="341"/>
    </location>
</feature>
<sequence length="577" mass="62072">MKPLIVPREVGGELPAWAGQLHPVLARVYAARGVGSVDELEYGLGGLLPATALAGMGAAVGLLEQALEKRWRILVVGDFDADGATSTALALRALRALGAAAVDYLVPNRFEYGYGLTPEIVAVAADRRPDLIITVDNGISSIAGVAAARERGIRVLVTDHHLPGAELPAADAIVNPNQPGDGFASKNLAGVGVIFYVMLALRAHLRGHGWFERRGIAEPNLARFLDLVALGTVADVVPLDRNNRVLVAQGLARIRSGSCCAGITALLAVAGRDPGRLVAADLGFTVGPRLNAAGRLDDMSHGIECLLADAPGEARRLAGELDRLNRERREIETRMREEALAAVAAMEGEEASDRLGVILFREDWHQGVVGLVASRIKERLHRPVIAFAPAGDGDELRGSARSVPGVHIRDLLDTIAARHPGLLIKFGGHAMAAGLSLLRPDLEAFDAAFNRELARLVSLEDLRGRIRSDGVLEDSEFSLDLAQRIREGGPWGQGFPEPLFHGEFEVLSQRPVGGDRHLKLQLGHPGVERLLDAIAFNVEADLLESPLTRVLVVYRLDVNEYRGRRSLQLLIERLHPL</sequence>
<dbReference type="Pfam" id="PF17768">
    <property type="entry name" value="RecJ_OB"/>
    <property type="match status" value="1"/>
</dbReference>
<dbReference type="PANTHER" id="PTHR30255:SF2">
    <property type="entry name" value="SINGLE-STRANDED-DNA-SPECIFIC EXONUCLEASE RECJ"/>
    <property type="match status" value="1"/>
</dbReference>
<organism evidence="10 11">
    <name type="scientific">Thioalbus denitrificans</name>
    <dbReference type="NCBI Taxonomy" id="547122"/>
    <lineage>
        <taxon>Bacteria</taxon>
        <taxon>Pseudomonadati</taxon>
        <taxon>Pseudomonadota</taxon>
        <taxon>Gammaproteobacteria</taxon>
        <taxon>Chromatiales</taxon>
        <taxon>Ectothiorhodospiraceae</taxon>
        <taxon>Thioalbus</taxon>
    </lineage>
</organism>
<dbReference type="RefSeq" id="WP_114280022.1">
    <property type="nucleotide sequence ID" value="NZ_QPJY01000006.1"/>
</dbReference>
<gene>
    <name evidence="10" type="ORF">DFQ59_10633</name>
</gene>
<evidence type="ECO:0000259" key="7">
    <source>
        <dbReference type="Pfam" id="PF01368"/>
    </source>
</evidence>
<keyword evidence="4" id="KW-0378">Hydrolase</keyword>
<dbReference type="Pfam" id="PF01368">
    <property type="entry name" value="DHH"/>
    <property type="match status" value="1"/>
</dbReference>
<evidence type="ECO:0000313" key="10">
    <source>
        <dbReference type="EMBL" id="RCX29801.1"/>
    </source>
</evidence>
<dbReference type="PANTHER" id="PTHR30255">
    <property type="entry name" value="SINGLE-STRANDED-DNA-SPECIFIC EXONUCLEASE RECJ"/>
    <property type="match status" value="1"/>
</dbReference>
<accession>A0A369C8C7</accession>
<evidence type="ECO:0000256" key="3">
    <source>
        <dbReference type="ARBA" id="ARBA00022722"/>
    </source>
</evidence>
<evidence type="ECO:0000313" key="11">
    <source>
        <dbReference type="Proteomes" id="UP000252707"/>
    </source>
</evidence>
<evidence type="ECO:0000256" key="1">
    <source>
        <dbReference type="ARBA" id="ARBA00005915"/>
    </source>
</evidence>
<dbReference type="SUPFAM" id="SSF64182">
    <property type="entry name" value="DHH phosphoesterases"/>
    <property type="match status" value="1"/>
</dbReference>
<evidence type="ECO:0000259" key="9">
    <source>
        <dbReference type="Pfam" id="PF17768"/>
    </source>
</evidence>
<keyword evidence="11" id="KW-1185">Reference proteome</keyword>
<protein>
    <recommendedName>
        <fullName evidence="2">Single-stranded-DNA-specific exonuclease RecJ</fullName>
    </recommendedName>
</protein>
<dbReference type="Gene3D" id="3.10.310.30">
    <property type="match status" value="1"/>
</dbReference>
<feature type="domain" description="DHHA1" evidence="8">
    <location>
        <begin position="359"/>
        <end position="453"/>
    </location>
</feature>
<feature type="domain" description="DDH" evidence="7">
    <location>
        <begin position="72"/>
        <end position="232"/>
    </location>
</feature>
<dbReference type="InterPro" id="IPR051673">
    <property type="entry name" value="SSDNA_exonuclease_RecJ"/>
</dbReference>